<protein>
    <submittedName>
        <fullName evidence="6">Complex i intermediate-associated protein 30, mitochondrial</fullName>
    </submittedName>
</protein>
<evidence type="ECO:0000256" key="1">
    <source>
        <dbReference type="ARBA" id="ARBA00004173"/>
    </source>
</evidence>
<gene>
    <name evidence="6" type="ORF">PoB_006143200</name>
</gene>
<evidence type="ECO:0000256" key="4">
    <source>
        <dbReference type="ARBA" id="ARBA00023186"/>
    </source>
</evidence>
<dbReference type="GO" id="GO:0005739">
    <property type="term" value="C:mitochondrion"/>
    <property type="evidence" value="ECO:0007669"/>
    <property type="project" value="UniProtKB-SubCell"/>
</dbReference>
<evidence type="ECO:0000313" key="7">
    <source>
        <dbReference type="Proteomes" id="UP000735302"/>
    </source>
</evidence>
<keyword evidence="7" id="KW-1185">Reference proteome</keyword>
<proteinExistence type="inferred from homology"/>
<name>A0AAV4CSR0_9GAST</name>
<evidence type="ECO:0000313" key="6">
    <source>
        <dbReference type="EMBL" id="GFO34927.1"/>
    </source>
</evidence>
<dbReference type="PANTHER" id="PTHR13194">
    <property type="entry name" value="COMPLEX I INTERMEDIATE-ASSOCIATED PROTEIN 30"/>
    <property type="match status" value="1"/>
</dbReference>
<dbReference type="PANTHER" id="PTHR13194:SF18">
    <property type="entry name" value="COMPLEX I INTERMEDIATE-ASSOCIATED PROTEIN 30, MITOCHONDRIAL"/>
    <property type="match status" value="1"/>
</dbReference>
<dbReference type="InterPro" id="IPR039131">
    <property type="entry name" value="NDUFAF1"/>
</dbReference>
<comment type="similarity">
    <text evidence="2">Belongs to the CIA30 family.</text>
</comment>
<keyword evidence="4" id="KW-0143">Chaperone</keyword>
<keyword evidence="3" id="KW-0496">Mitochondrion</keyword>
<dbReference type="AlphaFoldDB" id="A0AAV4CSR0"/>
<dbReference type="EMBL" id="BLXT01006948">
    <property type="protein sequence ID" value="GFO34927.1"/>
    <property type="molecule type" value="Genomic_DNA"/>
</dbReference>
<organism evidence="6 7">
    <name type="scientific">Plakobranchus ocellatus</name>
    <dbReference type="NCBI Taxonomy" id="259542"/>
    <lineage>
        <taxon>Eukaryota</taxon>
        <taxon>Metazoa</taxon>
        <taxon>Spiralia</taxon>
        <taxon>Lophotrochozoa</taxon>
        <taxon>Mollusca</taxon>
        <taxon>Gastropoda</taxon>
        <taxon>Heterobranchia</taxon>
        <taxon>Euthyneura</taxon>
        <taxon>Panpulmonata</taxon>
        <taxon>Sacoglossa</taxon>
        <taxon>Placobranchoidea</taxon>
        <taxon>Plakobranchidae</taxon>
        <taxon>Plakobranchus</taxon>
    </lineage>
</organism>
<comment type="subcellular location">
    <subcellularLocation>
        <location evidence="1">Mitochondrion</location>
    </subcellularLocation>
</comment>
<dbReference type="InterPro" id="IPR013857">
    <property type="entry name" value="NADH-UbQ_OxRdtase-assoc_prot30"/>
</dbReference>
<comment type="caution">
    <text evidence="6">The sequence shown here is derived from an EMBL/GenBank/DDBJ whole genome shotgun (WGS) entry which is preliminary data.</text>
</comment>
<sequence>MACMSYSRLLATRSSNRLLSKSLQDLGCVIAKRYEKSTSVFFEKNKKGLERDLKRRPLRQALKMTFQNFGPELKLFYNEQKEAFSRFPMLSVDHGNYEVIYSFNDPESVKSWAVTADRDNEGGKSTANFTFSKNRTGLFHGYLSKEVPKDGKTKYAGYANITSPKPRKSFGRDTQMDWSLFNCMLLRLRGDGRPYMIVIGCNFYYDINWLNRWSYPVFTRGGPYWQHVKIPLSKFFTTHHGRIQDKQEFLPLKIVNSVGITAADSAEGPFSLEIDSIALMNDINVTDKHAYEMELGEKSRQPAKTSVRQPCYGELVPPPNELCGIPGLRLVPDQEIRSYIKDLGPAALKSSPTEAINIEHF</sequence>
<dbReference type="SUPFAM" id="SSF49785">
    <property type="entry name" value="Galactose-binding domain-like"/>
    <property type="match status" value="1"/>
</dbReference>
<accession>A0AAV4CSR0</accession>
<dbReference type="Pfam" id="PF08547">
    <property type="entry name" value="CIA30"/>
    <property type="match status" value="1"/>
</dbReference>
<dbReference type="GO" id="GO:0051082">
    <property type="term" value="F:unfolded protein binding"/>
    <property type="evidence" value="ECO:0007669"/>
    <property type="project" value="TreeGrafter"/>
</dbReference>
<feature type="domain" description="NADH:ubiquinone oxidoreductase intermediate-associated protein 30" evidence="5">
    <location>
        <begin position="102"/>
        <end position="274"/>
    </location>
</feature>
<reference evidence="6 7" key="1">
    <citation type="journal article" date="2021" name="Elife">
        <title>Chloroplast acquisition without the gene transfer in kleptoplastic sea slugs, Plakobranchus ocellatus.</title>
        <authorList>
            <person name="Maeda T."/>
            <person name="Takahashi S."/>
            <person name="Yoshida T."/>
            <person name="Shimamura S."/>
            <person name="Takaki Y."/>
            <person name="Nagai Y."/>
            <person name="Toyoda A."/>
            <person name="Suzuki Y."/>
            <person name="Arimoto A."/>
            <person name="Ishii H."/>
            <person name="Satoh N."/>
            <person name="Nishiyama T."/>
            <person name="Hasebe M."/>
            <person name="Maruyama T."/>
            <person name="Minagawa J."/>
            <person name="Obokata J."/>
            <person name="Shigenobu S."/>
        </authorList>
    </citation>
    <scope>NUCLEOTIDE SEQUENCE [LARGE SCALE GENOMIC DNA]</scope>
</reference>
<evidence type="ECO:0000256" key="2">
    <source>
        <dbReference type="ARBA" id="ARBA00007884"/>
    </source>
</evidence>
<evidence type="ECO:0000259" key="5">
    <source>
        <dbReference type="Pfam" id="PF08547"/>
    </source>
</evidence>
<dbReference type="GO" id="GO:0006120">
    <property type="term" value="P:mitochondrial electron transport, NADH to ubiquinone"/>
    <property type="evidence" value="ECO:0007669"/>
    <property type="project" value="TreeGrafter"/>
</dbReference>
<evidence type="ECO:0000256" key="3">
    <source>
        <dbReference type="ARBA" id="ARBA00023128"/>
    </source>
</evidence>
<dbReference type="Proteomes" id="UP000735302">
    <property type="component" value="Unassembled WGS sequence"/>
</dbReference>
<dbReference type="InterPro" id="IPR008979">
    <property type="entry name" value="Galactose-bd-like_sf"/>
</dbReference>
<dbReference type="GO" id="GO:0032981">
    <property type="term" value="P:mitochondrial respiratory chain complex I assembly"/>
    <property type="evidence" value="ECO:0007669"/>
    <property type="project" value="TreeGrafter"/>
</dbReference>